<name>A0A6I5KSC8_9FLAO</name>
<dbReference type="GO" id="GO:0051604">
    <property type="term" value="P:protein maturation"/>
    <property type="evidence" value="ECO:0007669"/>
    <property type="project" value="InterPro"/>
</dbReference>
<keyword evidence="2" id="KW-0479">Metal-binding</keyword>
<dbReference type="AlphaFoldDB" id="A0A6I5KSC8"/>
<dbReference type="Proteomes" id="UP000468707">
    <property type="component" value="Unassembled WGS sequence"/>
</dbReference>
<evidence type="ECO:0000313" key="4">
    <source>
        <dbReference type="EMBL" id="NDV43343.1"/>
    </source>
</evidence>
<protein>
    <submittedName>
        <fullName evidence="4">Hydrogenase maturation nickel metallochaperone HypA</fullName>
    </submittedName>
</protein>
<evidence type="ECO:0000256" key="3">
    <source>
        <dbReference type="ARBA" id="ARBA00022833"/>
    </source>
</evidence>
<proteinExistence type="predicted"/>
<dbReference type="EMBL" id="JAAAMI010000003">
    <property type="protein sequence ID" value="NDV43343.1"/>
    <property type="molecule type" value="Genomic_DNA"/>
</dbReference>
<dbReference type="RefSeq" id="WP_163634835.1">
    <property type="nucleotide sequence ID" value="NZ_JAAAMI010000003.1"/>
</dbReference>
<dbReference type="GO" id="GO:0016151">
    <property type="term" value="F:nickel cation binding"/>
    <property type="evidence" value="ECO:0007669"/>
    <property type="project" value="InterPro"/>
</dbReference>
<dbReference type="PANTHER" id="PTHR34535">
    <property type="entry name" value="HYDROGENASE MATURATION FACTOR HYPA"/>
    <property type="match status" value="1"/>
</dbReference>
<dbReference type="PANTHER" id="PTHR34535:SF3">
    <property type="entry name" value="HYDROGENASE MATURATION FACTOR HYPA"/>
    <property type="match status" value="1"/>
</dbReference>
<organism evidence="4 5">
    <name type="scientific">Flagellimonas sediminis</name>
    <dbReference type="NCBI Taxonomy" id="2696468"/>
    <lineage>
        <taxon>Bacteria</taxon>
        <taxon>Pseudomonadati</taxon>
        <taxon>Bacteroidota</taxon>
        <taxon>Flavobacteriia</taxon>
        <taxon>Flavobacteriales</taxon>
        <taxon>Flavobacteriaceae</taxon>
        <taxon>Flagellimonas</taxon>
    </lineage>
</organism>
<keyword evidence="1" id="KW-0533">Nickel</keyword>
<keyword evidence="3" id="KW-0862">Zinc</keyword>
<evidence type="ECO:0000256" key="1">
    <source>
        <dbReference type="ARBA" id="ARBA00022596"/>
    </source>
</evidence>
<sequence>MHETSIVNSIMRTLEQEFETEKLNKMKAIYLKVGILSNIEPRLLHNAYSAYHLTNPGYHHVSLHIESTSLKIQCEVCNHITDVKNYRFICDHCGRPSKNVIQGEEMLIHKVEFDD</sequence>
<gene>
    <name evidence="4" type="ORF">GTK07_08380</name>
</gene>
<dbReference type="Gene3D" id="3.30.2320.80">
    <property type="match status" value="1"/>
</dbReference>
<dbReference type="PIRSF" id="PIRSF004761">
    <property type="entry name" value="Hydrgn_mat_HypA"/>
    <property type="match status" value="1"/>
</dbReference>
<keyword evidence="5" id="KW-1185">Reference proteome</keyword>
<dbReference type="InterPro" id="IPR000688">
    <property type="entry name" value="HypA/HybF"/>
</dbReference>
<reference evidence="4 5" key="1">
    <citation type="submission" date="2020-01" db="EMBL/GenBank/DDBJ databases">
        <title>Muricauda sediminis sp.nov. 40Bstr401.</title>
        <authorList>
            <person name="Xue Z."/>
            <person name="Zhu S."/>
            <person name="Ren N."/>
            <person name="Chen T."/>
            <person name="Chen X."/>
            <person name="Chen J."/>
            <person name="Yang J."/>
        </authorList>
    </citation>
    <scope>NUCLEOTIDE SEQUENCE [LARGE SCALE GENOMIC DNA]</scope>
    <source>
        <strain evidence="4 5">40Bstr401</strain>
    </source>
</reference>
<dbReference type="Pfam" id="PF01155">
    <property type="entry name" value="HypA"/>
    <property type="match status" value="1"/>
</dbReference>
<evidence type="ECO:0000256" key="2">
    <source>
        <dbReference type="ARBA" id="ARBA00022723"/>
    </source>
</evidence>
<comment type="caution">
    <text evidence="4">The sequence shown here is derived from an EMBL/GenBank/DDBJ whole genome shotgun (WGS) entry which is preliminary data.</text>
</comment>
<dbReference type="GO" id="GO:0008270">
    <property type="term" value="F:zinc ion binding"/>
    <property type="evidence" value="ECO:0007669"/>
    <property type="project" value="TreeGrafter"/>
</dbReference>
<evidence type="ECO:0000313" key="5">
    <source>
        <dbReference type="Proteomes" id="UP000468707"/>
    </source>
</evidence>
<accession>A0A6I5KSC8</accession>